<evidence type="ECO:0000313" key="6">
    <source>
        <dbReference type="Proteomes" id="UP001194746"/>
    </source>
</evidence>
<comment type="caution">
    <text evidence="5">The sequence shown here is derived from an EMBL/GenBank/DDBJ whole genome shotgun (WGS) entry which is preliminary data.</text>
</comment>
<dbReference type="SUPFAM" id="SSF51905">
    <property type="entry name" value="FAD/NAD(P)-binding domain"/>
    <property type="match status" value="1"/>
</dbReference>
<sequence length="458" mass="51442">MGRNFSTPDCSSLPEEYGWPTTNESGYRLREEACGTGRPLRIIALGAGFSGINLAHTLPSRLKNITLKIYEKNPEYGGTCYFHMNHLDTGAYWNNQAGVWEVHIKNLASGEAFVECAEVFINSGGLLNAWKWPDIEGLFDYKGLLCHTANYDPSIDLQGKRVAVLGIGSSGVQIIPSIADKVFRLYTWIRSPTWITTGFAQKFAGPRGANFDYTEEQKRHYQQHPEEYLKYCKELDEELSQNFAMILTGTPEAKAAADFSKEEMKKKLGHRTDLANHLIPTEFGVGCRRPTPGNGFLEALTTQNVTTFLQPMQRITKNGFIDSNGSEHEVDVIICATGFDTSWVPRFPVVANGNNVQDIQRKRPVSYLSLAVPNNFVFHRWNGNRFNYLGNGFSITEFEGSDTTWYMGTKENPGSYLPEDTAQDHIITNGSTKSLMIWSWDLEVKDKSSLISFDSAQF</sequence>
<dbReference type="AlphaFoldDB" id="A0AAD4CDK8"/>
<reference evidence="5" key="2">
    <citation type="submission" date="2020-02" db="EMBL/GenBank/DDBJ databases">
        <authorList>
            <person name="Gilchrist C.L.M."/>
            <person name="Chooi Y.-H."/>
        </authorList>
    </citation>
    <scope>NUCLEOTIDE SEQUENCE</scope>
    <source>
        <strain evidence="5">MST-FP2251</strain>
    </source>
</reference>
<organism evidence="5 6">
    <name type="scientific">Aspergillus nanangensis</name>
    <dbReference type="NCBI Taxonomy" id="2582783"/>
    <lineage>
        <taxon>Eukaryota</taxon>
        <taxon>Fungi</taxon>
        <taxon>Dikarya</taxon>
        <taxon>Ascomycota</taxon>
        <taxon>Pezizomycotina</taxon>
        <taxon>Eurotiomycetes</taxon>
        <taxon>Eurotiomycetidae</taxon>
        <taxon>Eurotiales</taxon>
        <taxon>Aspergillaceae</taxon>
        <taxon>Aspergillus</taxon>
        <taxon>Aspergillus subgen. Circumdati</taxon>
    </lineage>
</organism>
<name>A0AAD4CDK8_ASPNN</name>
<comment type="similarity">
    <text evidence="2">Belongs to the FAD-binding monooxygenase family.</text>
</comment>
<dbReference type="Gene3D" id="3.50.50.60">
    <property type="entry name" value="FAD/NAD(P)-binding domain"/>
    <property type="match status" value="2"/>
</dbReference>
<dbReference type="Proteomes" id="UP001194746">
    <property type="component" value="Unassembled WGS sequence"/>
</dbReference>
<comment type="cofactor">
    <cofactor evidence="1">
        <name>FAD</name>
        <dbReference type="ChEBI" id="CHEBI:57692"/>
    </cofactor>
</comment>
<dbReference type="InterPro" id="IPR036188">
    <property type="entry name" value="FAD/NAD-bd_sf"/>
</dbReference>
<reference evidence="5" key="1">
    <citation type="journal article" date="2019" name="Beilstein J. Org. Chem.">
        <title>Nanangenines: drimane sesquiterpenoids as the dominant metabolite cohort of a novel Australian fungus, Aspergillus nanangensis.</title>
        <authorList>
            <person name="Lacey H.J."/>
            <person name="Gilchrist C.L.M."/>
            <person name="Crombie A."/>
            <person name="Kalaitzis J.A."/>
            <person name="Vuong D."/>
            <person name="Rutledge P.J."/>
            <person name="Turner P."/>
            <person name="Pitt J.I."/>
            <person name="Lacey E."/>
            <person name="Chooi Y.H."/>
            <person name="Piggott A.M."/>
        </authorList>
    </citation>
    <scope>NUCLEOTIDE SEQUENCE</scope>
    <source>
        <strain evidence="5">MST-FP2251</strain>
    </source>
</reference>
<evidence type="ECO:0000256" key="4">
    <source>
        <dbReference type="ARBA" id="ARBA00022827"/>
    </source>
</evidence>
<evidence type="ECO:0000256" key="2">
    <source>
        <dbReference type="ARBA" id="ARBA00010139"/>
    </source>
</evidence>
<dbReference type="PANTHER" id="PTHR42877">
    <property type="entry name" value="L-ORNITHINE N(5)-MONOOXYGENASE-RELATED"/>
    <property type="match status" value="1"/>
</dbReference>
<accession>A0AAD4CDK8</accession>
<dbReference type="EMBL" id="VCAU01000120">
    <property type="protein sequence ID" value="KAF9884521.1"/>
    <property type="molecule type" value="Genomic_DNA"/>
</dbReference>
<gene>
    <name evidence="5" type="ORF">FE257_001709</name>
</gene>
<evidence type="ECO:0000313" key="5">
    <source>
        <dbReference type="EMBL" id="KAF9884521.1"/>
    </source>
</evidence>
<dbReference type="PANTHER" id="PTHR42877:SF7">
    <property type="entry name" value="FLAVIN-BINDING MONOOXYGENASE-RELATED"/>
    <property type="match status" value="1"/>
</dbReference>
<dbReference type="SUPFAM" id="SSF51971">
    <property type="entry name" value="Nucleotide-binding domain"/>
    <property type="match status" value="1"/>
</dbReference>
<dbReference type="InterPro" id="IPR051209">
    <property type="entry name" value="FAD-bind_Monooxygenase_sf"/>
</dbReference>
<proteinExistence type="inferred from homology"/>
<protein>
    <submittedName>
        <fullName evidence="5">Uncharacterized protein</fullName>
    </submittedName>
</protein>
<keyword evidence="4" id="KW-0274">FAD</keyword>
<keyword evidence="3" id="KW-0285">Flavoprotein</keyword>
<keyword evidence="6" id="KW-1185">Reference proteome</keyword>
<evidence type="ECO:0000256" key="1">
    <source>
        <dbReference type="ARBA" id="ARBA00001974"/>
    </source>
</evidence>
<evidence type="ECO:0000256" key="3">
    <source>
        <dbReference type="ARBA" id="ARBA00022630"/>
    </source>
</evidence>